<feature type="domain" description="DUF6788" evidence="1">
    <location>
        <begin position="7"/>
        <end position="71"/>
    </location>
</feature>
<dbReference type="InterPro" id="IPR046738">
    <property type="entry name" value="DUF6788"/>
</dbReference>
<dbReference type="AlphaFoldDB" id="A0A0B0EM43"/>
<gene>
    <name evidence="2" type="ORF">SCABRO_01169</name>
</gene>
<reference evidence="2 3" key="1">
    <citation type="submission" date="2014-10" db="EMBL/GenBank/DDBJ databases">
        <title>Draft genome of anammox bacterium scalindua brodae, obtained using differential coverage binning of sequence data from two enrichment reactors.</title>
        <authorList>
            <person name="Speth D.R."/>
            <person name="Russ L."/>
            <person name="Kartal B."/>
            <person name="Op den Camp H.J."/>
            <person name="Dutilh B.E."/>
            <person name="Jetten M.S."/>
        </authorList>
    </citation>
    <scope>NUCLEOTIDE SEQUENCE [LARGE SCALE GENOMIC DNA]</scope>
    <source>
        <strain evidence="2">RU1</strain>
    </source>
</reference>
<dbReference type="Proteomes" id="UP000030652">
    <property type="component" value="Unassembled WGS sequence"/>
</dbReference>
<proteinExistence type="predicted"/>
<evidence type="ECO:0000313" key="3">
    <source>
        <dbReference type="Proteomes" id="UP000030652"/>
    </source>
</evidence>
<organism evidence="2 3">
    <name type="scientific">Candidatus Scalindua brodae</name>
    <dbReference type="NCBI Taxonomy" id="237368"/>
    <lineage>
        <taxon>Bacteria</taxon>
        <taxon>Pseudomonadati</taxon>
        <taxon>Planctomycetota</taxon>
        <taxon>Candidatus Brocadiia</taxon>
        <taxon>Candidatus Brocadiales</taxon>
        <taxon>Candidatus Scalinduaceae</taxon>
        <taxon>Candidatus Scalindua</taxon>
    </lineage>
</organism>
<comment type="caution">
    <text evidence="2">The sequence shown here is derived from an EMBL/GenBank/DDBJ whole genome shotgun (WGS) entry which is preliminary data.</text>
</comment>
<evidence type="ECO:0000259" key="1">
    <source>
        <dbReference type="Pfam" id="PF20586"/>
    </source>
</evidence>
<dbReference type="Pfam" id="PF20586">
    <property type="entry name" value="DUF6788"/>
    <property type="match status" value="1"/>
</dbReference>
<accession>A0A0B0EM43</accession>
<dbReference type="EMBL" id="JRYO01000077">
    <property type="protein sequence ID" value="KHE93076.1"/>
    <property type="molecule type" value="Genomic_DNA"/>
</dbReference>
<name>A0A0B0EM43_9BACT</name>
<evidence type="ECO:0000313" key="2">
    <source>
        <dbReference type="EMBL" id="KHE93076.1"/>
    </source>
</evidence>
<protein>
    <recommendedName>
        <fullName evidence="1">DUF6788 domain-containing protein</fullName>
    </recommendedName>
</protein>
<sequence length="113" mass="12942">MKKRICTLERQIAKIKQDIDTIGDLRRGSLSEQYNVCGTSGCKCKATPPEKHGPYYQLSFTKNGKSSTRFVNSKCVRSVKLQVKNYSRLRKLVEKWLELGTELSDLKISDELK</sequence>